<feature type="transmembrane region" description="Helical" evidence="1">
    <location>
        <begin position="47"/>
        <end position="66"/>
    </location>
</feature>
<sequence length="105" mass="12324">MIKNMKALKIIGAVILGVTLVALYVFVIMHLWNWLIPDMFGVTSITYWQAAGLLLLFKLLFLGNGWRCNKDESSKDDEAYKAHWKSNFRQRWEEKCKTQQQNNDE</sequence>
<gene>
    <name evidence="2" type="ORF">P278_01140</name>
</gene>
<organism evidence="2 3">
    <name type="scientific">Zhouia amylolytica AD3</name>
    <dbReference type="NCBI Taxonomy" id="1286632"/>
    <lineage>
        <taxon>Bacteria</taxon>
        <taxon>Pseudomonadati</taxon>
        <taxon>Bacteroidota</taxon>
        <taxon>Flavobacteriia</taxon>
        <taxon>Flavobacteriales</taxon>
        <taxon>Flavobacteriaceae</taxon>
        <taxon>Zhouia</taxon>
    </lineage>
</organism>
<reference evidence="2 3" key="2">
    <citation type="journal article" date="2016" name="Genome Announc.">
        <title>Draft Genome Sequence of Zhouia amylolytica AD3, Isolated from Tidal Flat Sediment.</title>
        <authorList>
            <person name="Jia B."/>
            <person name="Jin H.M."/>
            <person name="Lee H.J."/>
            <person name="Jeon C.O."/>
        </authorList>
    </citation>
    <scope>NUCLEOTIDE SEQUENCE [LARGE SCALE GENOMIC DNA]</scope>
    <source>
        <strain evidence="2 3">AD3</strain>
    </source>
</reference>
<feature type="transmembrane region" description="Helical" evidence="1">
    <location>
        <begin position="12"/>
        <end position="35"/>
    </location>
</feature>
<protein>
    <submittedName>
        <fullName evidence="2">Uncharacterized protein</fullName>
    </submittedName>
</protein>
<dbReference type="Proteomes" id="UP000018850">
    <property type="component" value="Unassembled WGS sequence"/>
</dbReference>
<keyword evidence="3" id="KW-1185">Reference proteome</keyword>
<name>W2URP2_9FLAO</name>
<dbReference type="STRING" id="376730.SAMN04487906_2199"/>
<dbReference type="eggNOG" id="ENOG50330EP">
    <property type="taxonomic scope" value="Bacteria"/>
</dbReference>
<keyword evidence="1" id="KW-1133">Transmembrane helix</keyword>
<proteinExistence type="predicted"/>
<evidence type="ECO:0000313" key="2">
    <source>
        <dbReference type="EMBL" id="ETN96688.1"/>
    </source>
</evidence>
<reference evidence="3" key="1">
    <citation type="submission" date="2013-11" db="EMBL/GenBank/DDBJ databases">
        <title>Draft genome sequence from a member of Zhouia, isolated tidal flat.</title>
        <authorList>
            <person name="Jin H."/>
            <person name="Jeon C.O."/>
        </authorList>
    </citation>
    <scope>NUCLEOTIDE SEQUENCE [LARGE SCALE GENOMIC DNA]</scope>
    <source>
        <strain evidence="3">AD3</strain>
    </source>
</reference>
<accession>W2URP2</accession>
<evidence type="ECO:0000256" key="1">
    <source>
        <dbReference type="SAM" id="Phobius"/>
    </source>
</evidence>
<evidence type="ECO:0000313" key="3">
    <source>
        <dbReference type="Proteomes" id="UP000018850"/>
    </source>
</evidence>
<dbReference type="EMBL" id="AYXY01000001">
    <property type="protein sequence ID" value="ETN96688.1"/>
    <property type="molecule type" value="Genomic_DNA"/>
</dbReference>
<keyword evidence="1" id="KW-0472">Membrane</keyword>
<comment type="caution">
    <text evidence="2">The sequence shown here is derived from an EMBL/GenBank/DDBJ whole genome shotgun (WGS) entry which is preliminary data.</text>
</comment>
<keyword evidence="1" id="KW-0812">Transmembrane</keyword>
<dbReference type="AlphaFoldDB" id="W2URP2"/>